<dbReference type="PROSITE" id="PS50956">
    <property type="entry name" value="HTH_ASNC_2"/>
    <property type="match status" value="1"/>
</dbReference>
<evidence type="ECO:0000259" key="4">
    <source>
        <dbReference type="PROSITE" id="PS50956"/>
    </source>
</evidence>
<proteinExistence type="predicted"/>
<protein>
    <submittedName>
        <fullName evidence="5">Lrp/AsnC family transcriptional regulator, leucine-responsive regulatory protein</fullName>
    </submittedName>
</protein>
<dbReference type="InterPro" id="IPR011008">
    <property type="entry name" value="Dimeric_a/b-barrel"/>
</dbReference>
<dbReference type="InterPro" id="IPR000485">
    <property type="entry name" value="AsnC-type_HTH_dom"/>
</dbReference>
<keyword evidence="2" id="KW-0238">DNA-binding</keyword>
<dbReference type="Gene3D" id="1.10.10.10">
    <property type="entry name" value="Winged helix-like DNA-binding domain superfamily/Winged helix DNA-binding domain"/>
    <property type="match status" value="1"/>
</dbReference>
<dbReference type="OrthoDB" id="34294at2"/>
<dbReference type="EMBL" id="FOPI01000011">
    <property type="protein sequence ID" value="SFG32057.1"/>
    <property type="molecule type" value="Genomic_DNA"/>
</dbReference>
<keyword evidence="1" id="KW-0805">Transcription regulation</keyword>
<dbReference type="InterPro" id="IPR036388">
    <property type="entry name" value="WH-like_DNA-bd_sf"/>
</dbReference>
<name>A0A1I2R0J5_9LACO</name>
<sequence>MDQIDRTILGCLEHDARMSLKELSKQCFISAPAVSSRIARLKEHGYITGFHAAVDCEKLGYPIKAFVSLCLAPKDKEEFYPYVKGCRNVVGCDCVTGKYSQILTCRFKTTKDLDEFINDLQRFGETQTQIVFSTSVEPRSLVPADEE</sequence>
<dbReference type="AlphaFoldDB" id="A0A1I2R0J5"/>
<dbReference type="PANTHER" id="PTHR30154:SF53">
    <property type="entry name" value="HTH-TYPE TRANSCRIPTIONAL REGULATOR LRPC"/>
    <property type="match status" value="1"/>
</dbReference>
<evidence type="ECO:0000313" key="6">
    <source>
        <dbReference type="Proteomes" id="UP000182635"/>
    </source>
</evidence>
<dbReference type="InterPro" id="IPR019887">
    <property type="entry name" value="Tscrpt_reg_AsnC/Lrp_C"/>
</dbReference>
<dbReference type="Proteomes" id="UP000182635">
    <property type="component" value="Unassembled WGS sequence"/>
</dbReference>
<dbReference type="Gene3D" id="3.30.70.920">
    <property type="match status" value="1"/>
</dbReference>
<dbReference type="PANTHER" id="PTHR30154">
    <property type="entry name" value="LEUCINE-RESPONSIVE REGULATORY PROTEIN"/>
    <property type="match status" value="1"/>
</dbReference>
<dbReference type="SMART" id="SM00344">
    <property type="entry name" value="HTH_ASNC"/>
    <property type="match status" value="1"/>
</dbReference>
<keyword evidence="3" id="KW-0804">Transcription</keyword>
<gene>
    <name evidence="5" type="ORF">SAMN02910432_00859</name>
</gene>
<dbReference type="GO" id="GO:0043565">
    <property type="term" value="F:sequence-specific DNA binding"/>
    <property type="evidence" value="ECO:0007669"/>
    <property type="project" value="InterPro"/>
</dbReference>
<organism evidence="5 6">
    <name type="scientific">Ligilactobacillus ruminis DSM 20403 = NBRC 102161</name>
    <dbReference type="NCBI Taxonomy" id="1423798"/>
    <lineage>
        <taxon>Bacteria</taxon>
        <taxon>Bacillati</taxon>
        <taxon>Bacillota</taxon>
        <taxon>Bacilli</taxon>
        <taxon>Lactobacillales</taxon>
        <taxon>Lactobacillaceae</taxon>
        <taxon>Ligilactobacillus</taxon>
    </lineage>
</organism>
<dbReference type="InterPro" id="IPR019888">
    <property type="entry name" value="Tscrpt_reg_AsnC-like"/>
</dbReference>
<dbReference type="GO" id="GO:0005829">
    <property type="term" value="C:cytosol"/>
    <property type="evidence" value="ECO:0007669"/>
    <property type="project" value="TreeGrafter"/>
</dbReference>
<dbReference type="SUPFAM" id="SSF46785">
    <property type="entry name" value="Winged helix' DNA-binding domain"/>
    <property type="match status" value="1"/>
</dbReference>
<dbReference type="SUPFAM" id="SSF54909">
    <property type="entry name" value="Dimeric alpha+beta barrel"/>
    <property type="match status" value="1"/>
</dbReference>
<dbReference type="Pfam" id="PF13404">
    <property type="entry name" value="HTH_AsnC-type"/>
    <property type="match status" value="1"/>
</dbReference>
<evidence type="ECO:0000256" key="1">
    <source>
        <dbReference type="ARBA" id="ARBA00023015"/>
    </source>
</evidence>
<dbReference type="RefSeq" id="WP_014072694.1">
    <property type="nucleotide sequence ID" value="NZ_AYYL01000005.1"/>
</dbReference>
<dbReference type="PRINTS" id="PR00033">
    <property type="entry name" value="HTHASNC"/>
</dbReference>
<evidence type="ECO:0000256" key="2">
    <source>
        <dbReference type="ARBA" id="ARBA00023125"/>
    </source>
</evidence>
<dbReference type="GeneID" id="29803388"/>
<reference evidence="6" key="1">
    <citation type="submission" date="2016-10" db="EMBL/GenBank/DDBJ databases">
        <authorList>
            <person name="Varghese N."/>
            <person name="Submissions S."/>
        </authorList>
    </citation>
    <scope>NUCLEOTIDE SEQUENCE [LARGE SCALE GENOMIC DNA]</scope>
    <source>
        <strain evidence="6">DSM 20403</strain>
    </source>
</reference>
<dbReference type="InterPro" id="IPR036390">
    <property type="entry name" value="WH_DNA-bd_sf"/>
</dbReference>
<evidence type="ECO:0000313" key="5">
    <source>
        <dbReference type="EMBL" id="SFG32057.1"/>
    </source>
</evidence>
<feature type="domain" description="HTH asnC-type" evidence="4">
    <location>
        <begin position="1"/>
        <end position="62"/>
    </location>
</feature>
<accession>A0A1I2R0J5</accession>
<dbReference type="GO" id="GO:0043200">
    <property type="term" value="P:response to amino acid"/>
    <property type="evidence" value="ECO:0007669"/>
    <property type="project" value="TreeGrafter"/>
</dbReference>
<evidence type="ECO:0000256" key="3">
    <source>
        <dbReference type="ARBA" id="ARBA00023163"/>
    </source>
</evidence>
<dbReference type="Pfam" id="PF01037">
    <property type="entry name" value="AsnC_trans_reg"/>
    <property type="match status" value="1"/>
</dbReference>